<dbReference type="GO" id="GO:0005524">
    <property type="term" value="F:ATP binding"/>
    <property type="evidence" value="ECO:0007669"/>
    <property type="project" value="UniProtKB-KW"/>
</dbReference>
<feature type="domain" description="ORC1/DEAH AAA+ ATPase" evidence="2">
    <location>
        <begin position="134"/>
        <end position="277"/>
    </location>
</feature>
<proteinExistence type="predicted"/>
<sequence>MESRVYLPNGTEAQMAVYREPQIEEFRNPLIQALPPMVTKGDIIQKLMRMAPFNPNERGLDGHIRIHLLQRLFEIFTPLPINVQVWEMVNSLLIQSYIARNPFDKNYKHFVNQTGKEIIERKYNVNASLNFRSTACAGTLIGVSGMGKTTTVNRVLSQIPQVIIHNEYERQHFDQIQLVWMKLETPYNSSVKALCLQYFTNLDEILGTNNLKKLVSRNWSVDSMLPYIAQSSRNVSLGLLILDESQFLSKRGGSQLVDFLVSLINGGLSILLIGTPASYTLFESEFRIARRLTGSKEVLWNAMENDDTFRLFLDGIWRYQWLRSYVPLTDELVSMMFEETQGISDLVIKLYLYVQQYSIERGLEVITPDIIRRVAKENFRLMKPMIDALKTGNPYKIAQFDDLRMLDTKDRTSSSNPVPPVQKRAHAAKKETKQNNPTPVVEKPKRNVDYREGDLRRCYRIAKQEDVAPETILERDDFIDDMTFWTDGGKR</sequence>
<dbReference type="Gene3D" id="3.40.50.300">
    <property type="entry name" value="P-loop containing nucleotide triphosphate hydrolases"/>
    <property type="match status" value="1"/>
</dbReference>
<organism evidence="3 4">
    <name type="scientific">Alicyclobacillus mengziensis</name>
    <dbReference type="NCBI Taxonomy" id="2931921"/>
    <lineage>
        <taxon>Bacteria</taxon>
        <taxon>Bacillati</taxon>
        <taxon>Bacillota</taxon>
        <taxon>Bacilli</taxon>
        <taxon>Bacillales</taxon>
        <taxon>Alicyclobacillaceae</taxon>
        <taxon>Alicyclobacillus</taxon>
    </lineage>
</organism>
<name>A0A9X7W1E2_9BACL</name>
<evidence type="ECO:0000256" key="1">
    <source>
        <dbReference type="SAM" id="MobiDB-lite"/>
    </source>
</evidence>
<dbReference type="Proteomes" id="UP000663505">
    <property type="component" value="Chromosome"/>
</dbReference>
<evidence type="ECO:0000313" key="4">
    <source>
        <dbReference type="Proteomes" id="UP000663505"/>
    </source>
</evidence>
<keyword evidence="3" id="KW-0547">Nucleotide-binding</keyword>
<evidence type="ECO:0000313" key="3">
    <source>
        <dbReference type="EMBL" id="QSO48420.1"/>
    </source>
</evidence>
<keyword evidence="4" id="KW-1185">Reference proteome</keyword>
<dbReference type="GO" id="GO:0016887">
    <property type="term" value="F:ATP hydrolysis activity"/>
    <property type="evidence" value="ECO:0007669"/>
    <property type="project" value="InterPro"/>
</dbReference>
<dbReference type="EMBL" id="CP071182">
    <property type="protein sequence ID" value="QSO48420.1"/>
    <property type="molecule type" value="Genomic_DNA"/>
</dbReference>
<dbReference type="InterPro" id="IPR049945">
    <property type="entry name" value="AAA_22"/>
</dbReference>
<gene>
    <name evidence="3" type="ORF">JZ786_05380</name>
</gene>
<keyword evidence="3" id="KW-0067">ATP-binding</keyword>
<dbReference type="SUPFAM" id="SSF52540">
    <property type="entry name" value="P-loop containing nucleoside triphosphate hydrolases"/>
    <property type="match status" value="1"/>
</dbReference>
<evidence type="ECO:0000259" key="2">
    <source>
        <dbReference type="Pfam" id="PF13401"/>
    </source>
</evidence>
<dbReference type="KEGG" id="afx:JZ786_05380"/>
<dbReference type="InterPro" id="IPR027417">
    <property type="entry name" value="P-loop_NTPase"/>
</dbReference>
<dbReference type="Pfam" id="PF13401">
    <property type="entry name" value="AAA_22"/>
    <property type="match status" value="1"/>
</dbReference>
<protein>
    <submittedName>
        <fullName evidence="3">ATP-binding protein</fullName>
    </submittedName>
</protein>
<accession>A0A9X7W1E2</accession>
<reference evidence="3 4" key="1">
    <citation type="submission" date="2021-02" db="EMBL/GenBank/DDBJ databases">
        <title>Alicyclobacillus curvatus sp. nov. and Alicyclobacillus mengziensis sp. nov., two acidophilic bacteria isolated from acid mine drainage.</title>
        <authorList>
            <person name="Huang Y."/>
        </authorList>
    </citation>
    <scope>NUCLEOTIDE SEQUENCE [LARGE SCALE GENOMIC DNA]</scope>
    <source>
        <strain evidence="3 4">S30H14</strain>
    </source>
</reference>
<dbReference type="AlphaFoldDB" id="A0A9X7W1E2"/>
<feature type="region of interest" description="Disordered" evidence="1">
    <location>
        <begin position="409"/>
        <end position="446"/>
    </location>
</feature>
<dbReference type="RefSeq" id="WP_206657755.1">
    <property type="nucleotide sequence ID" value="NZ_CP071182.1"/>
</dbReference>